<reference evidence="4" key="1">
    <citation type="submission" date="2025-08" db="UniProtKB">
        <authorList>
            <consortium name="RefSeq"/>
        </authorList>
    </citation>
    <scope>IDENTIFICATION</scope>
    <source>
        <tissue evidence="4">Thorax and Abdomen</tissue>
    </source>
</reference>
<feature type="chain" id="PRO_5045828063" evidence="2">
    <location>
        <begin position="26"/>
        <end position="642"/>
    </location>
</feature>
<feature type="compositionally biased region" description="Basic and acidic residues" evidence="1">
    <location>
        <begin position="267"/>
        <end position="488"/>
    </location>
</feature>
<feature type="compositionally biased region" description="Basic and acidic residues" evidence="1">
    <location>
        <begin position="576"/>
        <end position="585"/>
    </location>
</feature>
<keyword evidence="2" id="KW-0732">Signal</keyword>
<feature type="compositionally biased region" description="Polar residues" evidence="1">
    <location>
        <begin position="566"/>
        <end position="575"/>
    </location>
</feature>
<protein>
    <submittedName>
        <fullName evidence="4">Protein starmaker isoform X1</fullName>
    </submittedName>
</protein>
<accession>A0ABM3FKV4</accession>
<gene>
    <name evidence="4" type="primary">LOC107227232</name>
</gene>
<organism evidence="3 4">
    <name type="scientific">Neodiprion lecontei</name>
    <name type="common">Redheaded pine sawfly</name>
    <dbReference type="NCBI Taxonomy" id="441921"/>
    <lineage>
        <taxon>Eukaryota</taxon>
        <taxon>Metazoa</taxon>
        <taxon>Ecdysozoa</taxon>
        <taxon>Arthropoda</taxon>
        <taxon>Hexapoda</taxon>
        <taxon>Insecta</taxon>
        <taxon>Pterygota</taxon>
        <taxon>Neoptera</taxon>
        <taxon>Endopterygota</taxon>
        <taxon>Hymenoptera</taxon>
        <taxon>Tenthredinoidea</taxon>
        <taxon>Diprionidae</taxon>
        <taxon>Diprioninae</taxon>
        <taxon>Neodiprion</taxon>
    </lineage>
</organism>
<name>A0ABM3FKV4_NEOLC</name>
<dbReference type="GeneID" id="107227232"/>
<feature type="signal peptide" evidence="2">
    <location>
        <begin position="1"/>
        <end position="25"/>
    </location>
</feature>
<dbReference type="Proteomes" id="UP000829291">
    <property type="component" value="Chromosome 2"/>
</dbReference>
<dbReference type="RefSeq" id="XP_046588658.1">
    <property type="nucleotide sequence ID" value="XM_046732702.1"/>
</dbReference>
<evidence type="ECO:0000256" key="1">
    <source>
        <dbReference type="SAM" id="MobiDB-lite"/>
    </source>
</evidence>
<feature type="compositionally biased region" description="Low complexity" evidence="1">
    <location>
        <begin position="586"/>
        <end position="600"/>
    </location>
</feature>
<evidence type="ECO:0000313" key="4">
    <source>
        <dbReference type="RefSeq" id="XP_046588658.1"/>
    </source>
</evidence>
<feature type="region of interest" description="Disordered" evidence="1">
    <location>
        <begin position="566"/>
        <end position="603"/>
    </location>
</feature>
<keyword evidence="3" id="KW-1185">Reference proteome</keyword>
<sequence>MSTFNLLRTLVSIYAVLLLVQPSDTTVLTRLRLSDNLKDLRNRLRDCERNSFPKMVAPVNVFHSVIGKFRGLVPRSNYGNGISAGRSKGYDAVNKNTNANEFGRRSYSNVNSNTNAFSLQPNKLYRSEHRGPKIDKSSTTRTKRAIRGTRSELATADETMNKAQTLITTLVGADEVQKVKEIIKILTEAYEDKLNHEALEAIVRAVRSLGKDNNRAGSTGKLERRNYNENTNRNVFRSEKQKQSVRPLPVGVSDSDFNRRLFNQRQAAEHNSNESGSDDHNDDDHSQDHSEGHDDDDHSEEHYDGDHSEDHYDDDHSKDHSEGHDDDDHSEGHYDGDHSEDHSEGHDDDDHSEGHYDRDHSEDHYDDDHSRDHSESHEDDDHSEGHYDGDHSEDHSEGHDDDDHSKDHSEGHDDDNHSEGHYDGDHSEDHSEGHDDDDHSEDHYDDDHSKDHSEGHDDDDHSEDHYDDDHSKDRSYEGVYSSREHEDHYEEDNEDDDSYKYSTVSREWQKDITKLRPYGNVNYNKNVNQFGPRRNRDDYDNAPFRRRLITNRKGMDLSKKDTNQIGKSVNINSNKNDFRNWESRRNTNGNENSSGNLSGRDGYDDKDFIKMINTKKDGNFNYNENSNIFRRDNSGLMRHRHN</sequence>
<evidence type="ECO:0000256" key="2">
    <source>
        <dbReference type="SAM" id="SignalP"/>
    </source>
</evidence>
<feature type="region of interest" description="Disordered" evidence="1">
    <location>
        <begin position="211"/>
        <end position="501"/>
    </location>
</feature>
<evidence type="ECO:0000313" key="3">
    <source>
        <dbReference type="Proteomes" id="UP000829291"/>
    </source>
</evidence>
<proteinExistence type="predicted"/>